<gene>
    <name evidence="1" type="ordered locus">AM1_0192</name>
</gene>
<evidence type="ECO:0000313" key="1">
    <source>
        <dbReference type="EMBL" id="ABW25278.1"/>
    </source>
</evidence>
<dbReference type="AlphaFoldDB" id="B0C7L8"/>
<evidence type="ECO:0000313" key="2">
    <source>
        <dbReference type="Proteomes" id="UP000000268"/>
    </source>
</evidence>
<reference evidence="1 2" key="1">
    <citation type="journal article" date="2008" name="Proc. Natl. Acad. Sci. U.S.A.">
        <title>Niche adaptation and genome expansion in the chlorophyll d-producing cyanobacterium Acaryochloris marina.</title>
        <authorList>
            <person name="Swingley W.D."/>
            <person name="Chen M."/>
            <person name="Cheung P.C."/>
            <person name="Conrad A.L."/>
            <person name="Dejesa L.C."/>
            <person name="Hao J."/>
            <person name="Honchak B.M."/>
            <person name="Karbach L.E."/>
            <person name="Kurdoglu A."/>
            <person name="Lahiri S."/>
            <person name="Mastrian S.D."/>
            <person name="Miyashita H."/>
            <person name="Page L."/>
            <person name="Ramakrishna P."/>
            <person name="Satoh S."/>
            <person name="Sattley W.M."/>
            <person name="Shimada Y."/>
            <person name="Taylor H.L."/>
            <person name="Tomo T."/>
            <person name="Tsuchiya T."/>
            <person name="Wang Z.T."/>
            <person name="Raymond J."/>
            <person name="Mimuro M."/>
            <person name="Blankenship R.E."/>
            <person name="Touchman J.W."/>
        </authorList>
    </citation>
    <scope>NUCLEOTIDE SEQUENCE [LARGE SCALE GENOMIC DNA]</scope>
    <source>
        <strain evidence="2">MBIC 11017</strain>
    </source>
</reference>
<dbReference type="Proteomes" id="UP000000268">
    <property type="component" value="Chromosome"/>
</dbReference>
<dbReference type="HOGENOM" id="CLU_3194719_0_0_3"/>
<accession>B0C7L8</accession>
<keyword evidence="2" id="KW-1185">Reference proteome</keyword>
<dbReference type="RefSeq" id="WP_012160889.1">
    <property type="nucleotide sequence ID" value="NC_009925.1"/>
</dbReference>
<name>B0C7L8_ACAM1</name>
<organism evidence="1 2">
    <name type="scientific">Acaryochloris marina (strain MBIC 11017)</name>
    <dbReference type="NCBI Taxonomy" id="329726"/>
    <lineage>
        <taxon>Bacteria</taxon>
        <taxon>Bacillati</taxon>
        <taxon>Cyanobacteriota</taxon>
        <taxon>Cyanophyceae</taxon>
        <taxon>Acaryochloridales</taxon>
        <taxon>Acaryochloridaceae</taxon>
        <taxon>Acaryochloris</taxon>
    </lineage>
</organism>
<protein>
    <submittedName>
        <fullName evidence="1">Uncharacterized protein</fullName>
    </submittedName>
</protein>
<dbReference type="EMBL" id="CP000828">
    <property type="protein sequence ID" value="ABW25278.1"/>
    <property type="molecule type" value="Genomic_DNA"/>
</dbReference>
<proteinExistence type="predicted"/>
<dbReference type="KEGG" id="amr:AM1_0192"/>
<sequence length="45" mass="5059">MTQTKNNPRNPQKPINKGLSRIIEGISWDIYSDFGSGVAVGEWRP</sequence>